<keyword evidence="5" id="KW-0812">Transmembrane</keyword>
<dbReference type="RefSeq" id="WP_181538252.1">
    <property type="nucleotide sequence ID" value="NZ_JACDUU010000007.1"/>
</dbReference>
<evidence type="ECO:0000256" key="5">
    <source>
        <dbReference type="SAM" id="Phobius"/>
    </source>
</evidence>
<keyword evidence="3 7" id="KW-0378">Hydrolase</keyword>
<evidence type="ECO:0000256" key="4">
    <source>
        <dbReference type="ARBA" id="ARBA00022825"/>
    </source>
</evidence>
<dbReference type="GO" id="GO:0004252">
    <property type="term" value="F:serine-type endopeptidase activity"/>
    <property type="evidence" value="ECO:0007669"/>
    <property type="project" value="InterPro"/>
</dbReference>
<comment type="similarity">
    <text evidence="1">Belongs to the peptidase S1C family.</text>
</comment>
<evidence type="ECO:0000259" key="6">
    <source>
        <dbReference type="PROSITE" id="PS50106"/>
    </source>
</evidence>
<keyword evidence="5" id="KW-1133">Transmembrane helix</keyword>
<dbReference type="SUPFAM" id="SSF50156">
    <property type="entry name" value="PDZ domain-like"/>
    <property type="match status" value="1"/>
</dbReference>
<dbReference type="Proteomes" id="UP000580891">
    <property type="component" value="Unassembled WGS sequence"/>
</dbReference>
<evidence type="ECO:0000256" key="2">
    <source>
        <dbReference type="ARBA" id="ARBA00022670"/>
    </source>
</evidence>
<dbReference type="EC" id="3.4.21.107" evidence="7"/>
<dbReference type="EMBL" id="JACDUU010000007">
    <property type="protein sequence ID" value="MBA2872484.1"/>
    <property type="molecule type" value="Genomic_DNA"/>
</dbReference>
<name>A0A7W0BXW8_9BACL</name>
<dbReference type="PANTHER" id="PTHR43343">
    <property type="entry name" value="PEPTIDASE S12"/>
    <property type="match status" value="1"/>
</dbReference>
<keyword evidence="5" id="KW-0472">Membrane</keyword>
<evidence type="ECO:0000256" key="3">
    <source>
        <dbReference type="ARBA" id="ARBA00022801"/>
    </source>
</evidence>
<dbReference type="Pfam" id="PF13180">
    <property type="entry name" value="PDZ_2"/>
    <property type="match status" value="1"/>
</dbReference>
<accession>A0A7W0BXW8</accession>
<organism evidence="7 8">
    <name type="scientific">[Anoxybacillus] calidus</name>
    <dbReference type="NCBI Taxonomy" id="575178"/>
    <lineage>
        <taxon>Bacteria</taxon>
        <taxon>Bacillati</taxon>
        <taxon>Bacillota</taxon>
        <taxon>Bacilli</taxon>
        <taxon>Bacillales</taxon>
        <taxon>Anoxybacillaceae</taxon>
        <taxon>Paranoxybacillus</taxon>
    </lineage>
</organism>
<protein>
    <submittedName>
        <fullName evidence="7">Serine protease Do</fullName>
        <ecNumber evidence="7">3.4.21.107</ecNumber>
    </submittedName>
</protein>
<keyword evidence="4" id="KW-0720">Serine protease</keyword>
<dbReference type="InterPro" id="IPR036034">
    <property type="entry name" value="PDZ_sf"/>
</dbReference>
<dbReference type="AlphaFoldDB" id="A0A7W0BXW8"/>
<evidence type="ECO:0000256" key="1">
    <source>
        <dbReference type="ARBA" id="ARBA00010541"/>
    </source>
</evidence>
<dbReference type="Gene3D" id="2.30.42.10">
    <property type="match status" value="1"/>
</dbReference>
<keyword evidence="8" id="KW-1185">Reference proteome</keyword>
<sequence>MNLQEYENTNAQRKKRRFFPFLFASVTGAVLGSAVTLYFAPVLEGNELISFIHNMKNEKTAIVAGTKTSENTLPIQATSNSTDNMMNAIANVTEAVVGIINIQQQTNVYSSLSQEQEAGTGSGVIFKKSGNDAYIVTNNHVIAGANKVEVSLANGERIPAEMVGADPLTDLAVLKIDGQYVKKTASFGDSSKLRIGEPVAAIGNPLGLDLASTVTQGIVSGKRTISVSTSEGEWDLNVIQTDAAINPGNSGGALINSAGQVVGINSLKISEAGVEGLGFAIPSEDVKPIVEDLLQYGEVKRPYLGVGLRNVSDFPSAIRLEQLNLPENVTEGVIITAVEPSSPAAEAGLQAKDVIVSINDTKIDSISALRKYLYTKTKIGEQVSLKLFRNGKQMNVSLKLSERQERQ</sequence>
<dbReference type="InterPro" id="IPR001478">
    <property type="entry name" value="PDZ"/>
</dbReference>
<feature type="transmembrane region" description="Helical" evidence="5">
    <location>
        <begin position="21"/>
        <end position="40"/>
    </location>
</feature>
<reference evidence="7 8" key="1">
    <citation type="submission" date="2020-07" db="EMBL/GenBank/DDBJ databases">
        <title>Genomic Encyclopedia of Type Strains, Phase IV (KMG-IV): sequencing the most valuable type-strain genomes for metagenomic binning, comparative biology and taxonomic classification.</title>
        <authorList>
            <person name="Goeker M."/>
        </authorList>
    </citation>
    <scope>NUCLEOTIDE SEQUENCE [LARGE SCALE GENOMIC DNA]</scope>
    <source>
        <strain evidence="7 8">DSM 25220</strain>
    </source>
</reference>
<dbReference type="InterPro" id="IPR043504">
    <property type="entry name" value="Peptidase_S1_PA_chymotrypsin"/>
</dbReference>
<dbReference type="SMART" id="SM00228">
    <property type="entry name" value="PDZ"/>
    <property type="match status" value="1"/>
</dbReference>
<feature type="domain" description="PDZ" evidence="6">
    <location>
        <begin position="293"/>
        <end position="367"/>
    </location>
</feature>
<dbReference type="PANTHER" id="PTHR43343:SF3">
    <property type="entry name" value="PROTEASE DO-LIKE 8, CHLOROPLASTIC"/>
    <property type="match status" value="1"/>
</dbReference>
<keyword evidence="2 7" id="KW-0645">Protease</keyword>
<comment type="caution">
    <text evidence="7">The sequence shown here is derived from an EMBL/GenBank/DDBJ whole genome shotgun (WGS) entry which is preliminary data.</text>
</comment>
<dbReference type="InterPro" id="IPR051201">
    <property type="entry name" value="Chloro_Bact_Ser_Proteases"/>
</dbReference>
<gene>
    <name evidence="7" type="ORF">HNQ85_002795</name>
</gene>
<dbReference type="GO" id="GO:0006508">
    <property type="term" value="P:proteolysis"/>
    <property type="evidence" value="ECO:0007669"/>
    <property type="project" value="UniProtKB-KW"/>
</dbReference>
<dbReference type="PRINTS" id="PR00834">
    <property type="entry name" value="PROTEASES2C"/>
</dbReference>
<dbReference type="PROSITE" id="PS50106">
    <property type="entry name" value="PDZ"/>
    <property type="match status" value="1"/>
</dbReference>
<dbReference type="Pfam" id="PF13365">
    <property type="entry name" value="Trypsin_2"/>
    <property type="match status" value="1"/>
</dbReference>
<evidence type="ECO:0000313" key="8">
    <source>
        <dbReference type="Proteomes" id="UP000580891"/>
    </source>
</evidence>
<dbReference type="Gene3D" id="2.40.10.10">
    <property type="entry name" value="Trypsin-like serine proteases"/>
    <property type="match status" value="2"/>
</dbReference>
<evidence type="ECO:0000313" key="7">
    <source>
        <dbReference type="EMBL" id="MBA2872484.1"/>
    </source>
</evidence>
<dbReference type="InterPro" id="IPR001940">
    <property type="entry name" value="Peptidase_S1C"/>
</dbReference>
<dbReference type="SUPFAM" id="SSF50494">
    <property type="entry name" value="Trypsin-like serine proteases"/>
    <property type="match status" value="1"/>
</dbReference>
<proteinExistence type="inferred from homology"/>
<dbReference type="InterPro" id="IPR009003">
    <property type="entry name" value="Peptidase_S1_PA"/>
</dbReference>